<dbReference type="PROSITE" id="PS50023">
    <property type="entry name" value="LIM_DOMAIN_2"/>
    <property type="match status" value="1"/>
</dbReference>
<comment type="subcellular location">
    <subcellularLocation>
        <location evidence="1 9 11">Nucleus</location>
    </subcellularLocation>
</comment>
<feature type="compositionally biased region" description="Polar residues" evidence="12">
    <location>
        <begin position="261"/>
        <end position="290"/>
    </location>
</feature>
<keyword evidence="2 10" id="KW-0479">Metal-binding</keyword>
<dbReference type="EMBL" id="JAWJWE010000036">
    <property type="protein sequence ID" value="KAK6629199.1"/>
    <property type="molecule type" value="Genomic_DNA"/>
</dbReference>
<dbReference type="InterPro" id="IPR050453">
    <property type="entry name" value="LIM_Homeobox_TF"/>
</dbReference>
<reference evidence="15 16" key="1">
    <citation type="submission" date="2023-10" db="EMBL/GenBank/DDBJ databases">
        <title>Genomes of two closely related lineages of the louse Polyplax serrata with different host specificities.</title>
        <authorList>
            <person name="Martinu J."/>
            <person name="Tarabai H."/>
            <person name="Stefka J."/>
            <person name="Hypsa V."/>
        </authorList>
    </citation>
    <scope>NUCLEOTIDE SEQUENCE [LARGE SCALE GENOMIC DNA]</scope>
    <source>
        <strain evidence="15">HR10_N</strain>
    </source>
</reference>
<evidence type="ECO:0000313" key="15">
    <source>
        <dbReference type="EMBL" id="KAK6629199.1"/>
    </source>
</evidence>
<keyword evidence="7 9" id="KW-0371">Homeobox</keyword>
<dbReference type="PROSITE" id="PS00478">
    <property type="entry name" value="LIM_DOMAIN_1"/>
    <property type="match status" value="1"/>
</dbReference>
<dbReference type="Gene3D" id="1.10.10.60">
    <property type="entry name" value="Homeodomain-like"/>
    <property type="match status" value="2"/>
</dbReference>
<feature type="region of interest" description="Disordered" evidence="12">
    <location>
        <begin position="205"/>
        <end position="230"/>
    </location>
</feature>
<dbReference type="InterPro" id="IPR017970">
    <property type="entry name" value="Homeobox_CS"/>
</dbReference>
<dbReference type="GO" id="GO:0000977">
    <property type="term" value="F:RNA polymerase II transcription regulatory region sequence-specific DNA binding"/>
    <property type="evidence" value="ECO:0007669"/>
    <property type="project" value="TreeGrafter"/>
</dbReference>
<dbReference type="SUPFAM" id="SSF57716">
    <property type="entry name" value="Glucocorticoid receptor-like (DNA-binding domain)"/>
    <property type="match status" value="1"/>
</dbReference>
<evidence type="ECO:0000256" key="3">
    <source>
        <dbReference type="ARBA" id="ARBA00022737"/>
    </source>
</evidence>
<dbReference type="GO" id="GO:0000981">
    <property type="term" value="F:DNA-binding transcription factor activity, RNA polymerase II-specific"/>
    <property type="evidence" value="ECO:0007669"/>
    <property type="project" value="InterPro"/>
</dbReference>
<keyword evidence="4 10" id="KW-0862">Zinc</keyword>
<feature type="DNA-binding region" description="Homeobox" evidence="9">
    <location>
        <begin position="148"/>
        <end position="207"/>
    </location>
</feature>
<feature type="compositionally biased region" description="Basic and acidic residues" evidence="12">
    <location>
        <begin position="210"/>
        <end position="230"/>
    </location>
</feature>
<evidence type="ECO:0000256" key="12">
    <source>
        <dbReference type="SAM" id="MobiDB-lite"/>
    </source>
</evidence>
<evidence type="ECO:0000313" key="16">
    <source>
        <dbReference type="Proteomes" id="UP001372834"/>
    </source>
</evidence>
<dbReference type="CDD" id="cd00086">
    <property type="entry name" value="homeodomain"/>
    <property type="match status" value="1"/>
</dbReference>
<feature type="region of interest" description="Disordered" evidence="12">
    <location>
        <begin position="256"/>
        <end position="291"/>
    </location>
</feature>
<feature type="domain" description="Homeobox" evidence="14">
    <location>
        <begin position="99"/>
        <end position="146"/>
    </location>
</feature>
<dbReference type="InterPro" id="IPR001356">
    <property type="entry name" value="HD"/>
</dbReference>
<keyword evidence="8 9" id="KW-0539">Nucleus</keyword>
<accession>A0AAN8S6B6</accession>
<dbReference type="SMART" id="SM00132">
    <property type="entry name" value="LIM"/>
    <property type="match status" value="1"/>
</dbReference>
<dbReference type="PROSITE" id="PS50071">
    <property type="entry name" value="HOMEOBOX_2"/>
    <property type="match status" value="2"/>
</dbReference>
<evidence type="ECO:0000256" key="2">
    <source>
        <dbReference type="ARBA" id="ARBA00022723"/>
    </source>
</evidence>
<dbReference type="PANTHER" id="PTHR24208">
    <property type="entry name" value="LIM/HOMEOBOX PROTEIN LHX"/>
    <property type="match status" value="1"/>
</dbReference>
<feature type="domain" description="Homeobox" evidence="14">
    <location>
        <begin position="146"/>
        <end position="206"/>
    </location>
</feature>
<dbReference type="Pfam" id="PF00046">
    <property type="entry name" value="Homeodomain"/>
    <property type="match status" value="2"/>
</dbReference>
<evidence type="ECO:0000256" key="6">
    <source>
        <dbReference type="ARBA" id="ARBA00023125"/>
    </source>
</evidence>
<gene>
    <name evidence="15" type="ORF">RUM43_003016</name>
</gene>
<dbReference type="AlphaFoldDB" id="A0AAN8S6B6"/>
<evidence type="ECO:0000256" key="7">
    <source>
        <dbReference type="ARBA" id="ARBA00023155"/>
    </source>
</evidence>
<dbReference type="Pfam" id="PF00412">
    <property type="entry name" value="LIM"/>
    <property type="match status" value="1"/>
</dbReference>
<feature type="DNA-binding region" description="Homeobox" evidence="9">
    <location>
        <begin position="101"/>
        <end position="147"/>
    </location>
</feature>
<organism evidence="15 16">
    <name type="scientific">Polyplax serrata</name>
    <name type="common">Common mouse louse</name>
    <dbReference type="NCBI Taxonomy" id="468196"/>
    <lineage>
        <taxon>Eukaryota</taxon>
        <taxon>Metazoa</taxon>
        <taxon>Ecdysozoa</taxon>
        <taxon>Arthropoda</taxon>
        <taxon>Hexapoda</taxon>
        <taxon>Insecta</taxon>
        <taxon>Pterygota</taxon>
        <taxon>Neoptera</taxon>
        <taxon>Paraneoptera</taxon>
        <taxon>Psocodea</taxon>
        <taxon>Troctomorpha</taxon>
        <taxon>Phthiraptera</taxon>
        <taxon>Anoplura</taxon>
        <taxon>Polyplacidae</taxon>
        <taxon>Polyplax</taxon>
    </lineage>
</organism>
<evidence type="ECO:0000256" key="9">
    <source>
        <dbReference type="PROSITE-ProRule" id="PRU00108"/>
    </source>
</evidence>
<dbReference type="SMART" id="SM00389">
    <property type="entry name" value="HOX"/>
    <property type="match status" value="2"/>
</dbReference>
<dbReference type="Gene3D" id="2.10.110.10">
    <property type="entry name" value="Cysteine Rich Protein"/>
    <property type="match status" value="1"/>
</dbReference>
<dbReference type="GO" id="GO:0046872">
    <property type="term" value="F:metal ion binding"/>
    <property type="evidence" value="ECO:0007669"/>
    <property type="project" value="UniProtKB-KW"/>
</dbReference>
<feature type="compositionally biased region" description="Basic residues" evidence="12">
    <location>
        <begin position="321"/>
        <end position="330"/>
    </location>
</feature>
<proteinExistence type="predicted"/>
<evidence type="ECO:0000256" key="11">
    <source>
        <dbReference type="RuleBase" id="RU000682"/>
    </source>
</evidence>
<keyword evidence="3" id="KW-0677">Repeat</keyword>
<protein>
    <submittedName>
        <fullName evidence="15">Uncharacterized protein</fullName>
    </submittedName>
</protein>
<evidence type="ECO:0000259" key="14">
    <source>
        <dbReference type="PROSITE" id="PS50071"/>
    </source>
</evidence>
<evidence type="ECO:0000256" key="8">
    <source>
        <dbReference type="ARBA" id="ARBA00023242"/>
    </source>
</evidence>
<dbReference type="SUPFAM" id="SSF46689">
    <property type="entry name" value="Homeodomain-like"/>
    <property type="match status" value="2"/>
</dbReference>
<evidence type="ECO:0000256" key="10">
    <source>
        <dbReference type="PROSITE-ProRule" id="PRU00125"/>
    </source>
</evidence>
<dbReference type="Proteomes" id="UP001372834">
    <property type="component" value="Unassembled WGS sequence"/>
</dbReference>
<dbReference type="GO" id="GO:0005634">
    <property type="term" value="C:nucleus"/>
    <property type="evidence" value="ECO:0007669"/>
    <property type="project" value="UniProtKB-SubCell"/>
</dbReference>
<sequence length="401" mass="45769">MPAWRPVEIYAKKCLGCSEKISADELVMRALDSVFHLRCFICVVCGVRLQRGDQFVIKQGQLFCRPDYEKEVEMLQGYAQGEFTCDDLIPSSRSQDGRRGPKRPRTILTTQQRKAFKASFEVSPKPCRKVREALAKDTGLSVRIVQGPKRQHTMLTTQQREAFKEYFRLCPKPGCKVREGLAKETGLSARIVQVWFQNQRAKMKKIQKKARQESKSKDGDSGDDRKVKLKEDDSIYTQSLVNREDLMGCEGKRLSKEIKSGSPNGTFLNEDSDTNNTLPTSENYLHSNPGSEDHLQYLPIKEEMLENDDSSFLKMSSAHGEHHHHHHHNNHSRDFREGGHEKINPGFLGFLYSESPLEQAATAHQIFINQTPAPLSLNPIDRLYSMQTSYFCGEDTQMVDQ</sequence>
<evidence type="ECO:0000256" key="4">
    <source>
        <dbReference type="ARBA" id="ARBA00022833"/>
    </source>
</evidence>
<dbReference type="FunFam" id="2.10.110.10:FF:000103">
    <property type="entry name" value="LIM homeobox transcription factor 1-beta"/>
    <property type="match status" value="1"/>
</dbReference>
<evidence type="ECO:0000256" key="5">
    <source>
        <dbReference type="ARBA" id="ARBA00023038"/>
    </source>
</evidence>
<keyword evidence="6 9" id="KW-0238">DNA-binding</keyword>
<evidence type="ECO:0000256" key="1">
    <source>
        <dbReference type="ARBA" id="ARBA00004123"/>
    </source>
</evidence>
<feature type="region of interest" description="Disordered" evidence="12">
    <location>
        <begin position="317"/>
        <end position="339"/>
    </location>
</feature>
<dbReference type="InterPro" id="IPR001781">
    <property type="entry name" value="Znf_LIM"/>
</dbReference>
<name>A0AAN8S6B6_POLSC</name>
<keyword evidence="5 10" id="KW-0440">LIM domain</keyword>
<comment type="caution">
    <text evidence="15">The sequence shown here is derived from an EMBL/GenBank/DDBJ whole genome shotgun (WGS) entry which is preliminary data.</text>
</comment>
<dbReference type="PANTHER" id="PTHR24208:SF175">
    <property type="entry name" value="FI06571P"/>
    <property type="match status" value="1"/>
</dbReference>
<dbReference type="PROSITE" id="PS00027">
    <property type="entry name" value="HOMEOBOX_1"/>
    <property type="match status" value="1"/>
</dbReference>
<feature type="domain" description="LIM zinc-binding" evidence="13">
    <location>
        <begin position="12"/>
        <end position="74"/>
    </location>
</feature>
<evidence type="ECO:0000259" key="13">
    <source>
        <dbReference type="PROSITE" id="PS50023"/>
    </source>
</evidence>
<dbReference type="GO" id="GO:0030182">
    <property type="term" value="P:neuron differentiation"/>
    <property type="evidence" value="ECO:0007669"/>
    <property type="project" value="TreeGrafter"/>
</dbReference>
<dbReference type="InterPro" id="IPR009057">
    <property type="entry name" value="Homeodomain-like_sf"/>
</dbReference>